<dbReference type="PROSITE" id="PS51257">
    <property type="entry name" value="PROKAR_LIPOPROTEIN"/>
    <property type="match status" value="1"/>
</dbReference>
<protein>
    <recommendedName>
        <fullName evidence="4">TPR domain protein</fullName>
    </recommendedName>
</protein>
<dbReference type="STRING" id="314278.NB231_17273"/>
<name>A4BMQ5_9GAMM</name>
<proteinExistence type="predicted"/>
<dbReference type="SUPFAM" id="SSF48452">
    <property type="entry name" value="TPR-like"/>
    <property type="match status" value="2"/>
</dbReference>
<dbReference type="EMBL" id="AAOF01000001">
    <property type="protein sequence ID" value="EAR23593.1"/>
    <property type="molecule type" value="Genomic_DNA"/>
</dbReference>
<keyword evidence="3" id="KW-1185">Reference proteome</keyword>
<dbReference type="Pfam" id="PF14559">
    <property type="entry name" value="TPR_19"/>
    <property type="match status" value="1"/>
</dbReference>
<accession>A4BMQ5</accession>
<dbReference type="InterPro" id="IPR011990">
    <property type="entry name" value="TPR-like_helical_dom_sf"/>
</dbReference>
<dbReference type="HOGENOM" id="CLU_007251_4_0_6"/>
<dbReference type="RefSeq" id="WP_005005094.1">
    <property type="nucleotide sequence ID" value="NZ_CH672427.1"/>
</dbReference>
<dbReference type="PANTHER" id="PTHR12558:SF13">
    <property type="entry name" value="CELL DIVISION CYCLE PROTEIN 27 HOMOLOG"/>
    <property type="match status" value="1"/>
</dbReference>
<dbReference type="Pfam" id="PF13432">
    <property type="entry name" value="TPR_16"/>
    <property type="match status" value="3"/>
</dbReference>
<evidence type="ECO:0000313" key="3">
    <source>
        <dbReference type="Proteomes" id="UP000003374"/>
    </source>
</evidence>
<feature type="signal peptide" evidence="1">
    <location>
        <begin position="1"/>
        <end position="18"/>
    </location>
</feature>
<dbReference type="SMART" id="SM00028">
    <property type="entry name" value="TPR"/>
    <property type="match status" value="9"/>
</dbReference>
<evidence type="ECO:0000256" key="1">
    <source>
        <dbReference type="SAM" id="SignalP"/>
    </source>
</evidence>
<dbReference type="OrthoDB" id="9766710at2"/>
<dbReference type="InterPro" id="IPR019734">
    <property type="entry name" value="TPR_rpt"/>
</dbReference>
<dbReference type="Gene3D" id="1.25.40.10">
    <property type="entry name" value="Tetratricopeptide repeat domain"/>
    <property type="match status" value="2"/>
</dbReference>
<reference evidence="2 3" key="1">
    <citation type="submission" date="2006-02" db="EMBL/GenBank/DDBJ databases">
        <authorList>
            <person name="Waterbury J."/>
            <person name="Ferriera S."/>
            <person name="Johnson J."/>
            <person name="Kravitz S."/>
            <person name="Halpern A."/>
            <person name="Remington K."/>
            <person name="Beeson K."/>
            <person name="Tran B."/>
            <person name="Rogers Y.-H."/>
            <person name="Friedman R."/>
            <person name="Venter J.C."/>
        </authorList>
    </citation>
    <scope>NUCLEOTIDE SEQUENCE [LARGE SCALE GENOMIC DNA]</scope>
    <source>
        <strain evidence="2 3">Nb-231</strain>
    </source>
</reference>
<gene>
    <name evidence="2" type="ORF">NB231_17273</name>
</gene>
<keyword evidence="1" id="KW-0732">Signal</keyword>
<evidence type="ECO:0008006" key="4">
    <source>
        <dbReference type="Google" id="ProtNLM"/>
    </source>
</evidence>
<dbReference type="eggNOG" id="COG0457">
    <property type="taxonomic scope" value="Bacteria"/>
</dbReference>
<comment type="caution">
    <text evidence="2">The sequence shown here is derived from an EMBL/GenBank/DDBJ whole genome shotgun (WGS) entry which is preliminary data.</text>
</comment>
<feature type="chain" id="PRO_5002666675" description="TPR domain protein" evidence="1">
    <location>
        <begin position="19"/>
        <end position="564"/>
    </location>
</feature>
<dbReference type="PANTHER" id="PTHR12558">
    <property type="entry name" value="CELL DIVISION CYCLE 16,23,27"/>
    <property type="match status" value="1"/>
</dbReference>
<sequence length="564" mass="62029">MHRCLVFLLLLLLGGCTASQGPQLKRQEASGAGADQASEAKADLLYHLMVAELAGSRGDLGRAASDYLAAARLSSDPAVAERATRIALLAKREGLALAAADRWHGLLPNSLEARQTVGLLSVRRSEVDKAVTALAATVQMAPGGAAQGLESLSAILSQEADNPAALQVMQRVAEKYPKNRASYYAVAQVALQSQQPAVALTALNEALALSPQWRAAYLLRVETYLRLERPQEALDDLSSLLRSSPQDYDLRLRYAHTLISLSRTREALAEFRKLLQRHPDDARALYPAALLAIDAQFNAQARTWLQRLLALGERTDAAHYFLGRVAEQEKHYQTAIGYYRRTRGAYRDDARLRIAAVLASGGQLDQARAHLVALRGQDSQLAARSYGVEGEIMRTLGRMQASLKAYDTGLAAFPNDKDLLYGRAMTLIEMERVAAAERDLRAILAKDPNDPHVLNALGYTLADHTDRLQEAAHLVARAYAQRPHDPAVIDSMGWLAYRQGRLHAALNYLSTAWELANDPEIGAHYGEVLWKLGRHAQARRIWQQALQAHSDNTLLNSTIKRLTQ</sequence>
<dbReference type="AlphaFoldDB" id="A4BMQ5"/>
<organism evidence="2 3">
    <name type="scientific">Nitrococcus mobilis Nb-231</name>
    <dbReference type="NCBI Taxonomy" id="314278"/>
    <lineage>
        <taxon>Bacteria</taxon>
        <taxon>Pseudomonadati</taxon>
        <taxon>Pseudomonadota</taxon>
        <taxon>Gammaproteobacteria</taxon>
        <taxon>Chromatiales</taxon>
        <taxon>Ectothiorhodospiraceae</taxon>
        <taxon>Nitrococcus</taxon>
    </lineage>
</organism>
<dbReference type="Proteomes" id="UP000003374">
    <property type="component" value="Unassembled WGS sequence"/>
</dbReference>
<evidence type="ECO:0000313" key="2">
    <source>
        <dbReference type="EMBL" id="EAR23593.1"/>
    </source>
</evidence>